<dbReference type="EMBL" id="SMAG01000008">
    <property type="protein sequence ID" value="TCS93221.1"/>
    <property type="molecule type" value="Genomic_DNA"/>
</dbReference>
<dbReference type="PANTHER" id="PTHR43798">
    <property type="entry name" value="MONOACYLGLYCEROL LIPASE"/>
    <property type="match status" value="1"/>
</dbReference>
<evidence type="ECO:0000259" key="1">
    <source>
        <dbReference type="Pfam" id="PF00561"/>
    </source>
</evidence>
<evidence type="ECO:0000313" key="2">
    <source>
        <dbReference type="EMBL" id="TCS93221.1"/>
    </source>
</evidence>
<dbReference type="OrthoDB" id="9805423at2"/>
<dbReference type="PRINTS" id="PR00111">
    <property type="entry name" value="ABHYDROLASE"/>
</dbReference>
<gene>
    <name evidence="2" type="ORF">EDD58_10835</name>
</gene>
<dbReference type="SUPFAM" id="SSF53474">
    <property type="entry name" value="alpha/beta-Hydrolases"/>
    <property type="match status" value="1"/>
</dbReference>
<name>A0A4R3L115_9BACL</name>
<evidence type="ECO:0000313" key="3">
    <source>
        <dbReference type="Proteomes" id="UP000294937"/>
    </source>
</evidence>
<dbReference type="GO" id="GO:0016020">
    <property type="term" value="C:membrane"/>
    <property type="evidence" value="ECO:0007669"/>
    <property type="project" value="TreeGrafter"/>
</dbReference>
<sequence>MIHSFKNGIASRRYFQSGSIKLSYLDFGGVSENILLMLHGHFGNARTFSEIASRFKNWRVISLDQRGHGWSDHPLDKDYSRESYITDILNLICQELGGAPVTILGHSLGGVNAYQFAARHPELVKAVIVEDVGAVIHGDLSLVEKFPNRSSSLRELGKKLKEIGIKHFDYFLESVFEDEKGWGFRFDVQGMKVSQQKINGDWWGDWLSSTCPILLIHGLQSFVLDLNQAKLMESQRPNTKLEVFADCGHDVHLCDLDGFYKVMKNFLDELN</sequence>
<dbReference type="PANTHER" id="PTHR43798:SF33">
    <property type="entry name" value="HYDROLASE, PUTATIVE (AFU_ORTHOLOGUE AFUA_2G14860)-RELATED"/>
    <property type="match status" value="1"/>
</dbReference>
<dbReference type="InterPro" id="IPR050266">
    <property type="entry name" value="AB_hydrolase_sf"/>
</dbReference>
<dbReference type="InterPro" id="IPR029058">
    <property type="entry name" value="AB_hydrolase_fold"/>
</dbReference>
<feature type="domain" description="AB hydrolase-1" evidence="1">
    <location>
        <begin position="34"/>
        <end position="132"/>
    </location>
</feature>
<organism evidence="2 3">
    <name type="scientific">Hazenella coriacea</name>
    <dbReference type="NCBI Taxonomy" id="1179467"/>
    <lineage>
        <taxon>Bacteria</taxon>
        <taxon>Bacillati</taxon>
        <taxon>Bacillota</taxon>
        <taxon>Bacilli</taxon>
        <taxon>Bacillales</taxon>
        <taxon>Thermoactinomycetaceae</taxon>
        <taxon>Hazenella</taxon>
    </lineage>
</organism>
<accession>A0A4R3L115</accession>
<proteinExistence type="predicted"/>
<dbReference type="Gene3D" id="3.40.50.1820">
    <property type="entry name" value="alpha/beta hydrolase"/>
    <property type="match status" value="1"/>
</dbReference>
<dbReference type="Pfam" id="PF00561">
    <property type="entry name" value="Abhydrolase_1"/>
    <property type="match status" value="1"/>
</dbReference>
<reference evidence="2 3" key="1">
    <citation type="submission" date="2019-03" db="EMBL/GenBank/DDBJ databases">
        <title>Genomic Encyclopedia of Type Strains, Phase IV (KMG-IV): sequencing the most valuable type-strain genomes for metagenomic binning, comparative biology and taxonomic classification.</title>
        <authorList>
            <person name="Goeker M."/>
        </authorList>
    </citation>
    <scope>NUCLEOTIDE SEQUENCE [LARGE SCALE GENOMIC DNA]</scope>
    <source>
        <strain evidence="2 3">DSM 45707</strain>
    </source>
</reference>
<protein>
    <submittedName>
        <fullName evidence="2">Pimeloyl-ACP methyl ester carboxylesterase</fullName>
    </submittedName>
</protein>
<dbReference type="AlphaFoldDB" id="A0A4R3L115"/>
<keyword evidence="3" id="KW-1185">Reference proteome</keyword>
<dbReference type="Proteomes" id="UP000294937">
    <property type="component" value="Unassembled WGS sequence"/>
</dbReference>
<dbReference type="InterPro" id="IPR000073">
    <property type="entry name" value="AB_hydrolase_1"/>
</dbReference>
<dbReference type="RefSeq" id="WP_131925935.1">
    <property type="nucleotide sequence ID" value="NZ_SMAG01000008.1"/>
</dbReference>
<comment type="caution">
    <text evidence="2">The sequence shown here is derived from an EMBL/GenBank/DDBJ whole genome shotgun (WGS) entry which is preliminary data.</text>
</comment>